<accession>A0ABP7MH87</accession>
<protein>
    <recommendedName>
        <fullName evidence="3">Response regulatory domain-containing protein</fullName>
    </recommendedName>
</protein>
<name>A0ABP7MH87_9BACT</name>
<proteinExistence type="predicted"/>
<organism evidence="1 2">
    <name type="scientific">Hymenobacter algoricola</name>
    <dbReference type="NCBI Taxonomy" id="486267"/>
    <lineage>
        <taxon>Bacteria</taxon>
        <taxon>Pseudomonadati</taxon>
        <taxon>Bacteroidota</taxon>
        <taxon>Cytophagia</taxon>
        <taxon>Cytophagales</taxon>
        <taxon>Hymenobacteraceae</taxon>
        <taxon>Hymenobacter</taxon>
    </lineage>
</organism>
<gene>
    <name evidence="1" type="ORF">GCM10022406_04180</name>
</gene>
<evidence type="ECO:0000313" key="2">
    <source>
        <dbReference type="Proteomes" id="UP001499909"/>
    </source>
</evidence>
<dbReference type="Proteomes" id="UP001499909">
    <property type="component" value="Unassembled WGS sequence"/>
</dbReference>
<keyword evidence="2" id="KW-1185">Reference proteome</keyword>
<reference evidence="2" key="1">
    <citation type="journal article" date="2019" name="Int. J. Syst. Evol. Microbiol.">
        <title>The Global Catalogue of Microorganisms (GCM) 10K type strain sequencing project: providing services to taxonomists for standard genome sequencing and annotation.</title>
        <authorList>
            <consortium name="The Broad Institute Genomics Platform"/>
            <consortium name="The Broad Institute Genome Sequencing Center for Infectious Disease"/>
            <person name="Wu L."/>
            <person name="Ma J."/>
        </authorList>
    </citation>
    <scope>NUCLEOTIDE SEQUENCE [LARGE SCALE GENOMIC DNA]</scope>
    <source>
        <strain evidence="2">JCM 17214</strain>
    </source>
</reference>
<dbReference type="EMBL" id="BAABDH010000008">
    <property type="protein sequence ID" value="GAA3921140.1"/>
    <property type="molecule type" value="Genomic_DNA"/>
</dbReference>
<sequence length="56" mass="6174">MAEIGPTVVVILTTSVHLRNLTRPALLPHAVLIHKPLTREKVAVLLQAHCQHQLPV</sequence>
<evidence type="ECO:0008006" key="3">
    <source>
        <dbReference type="Google" id="ProtNLM"/>
    </source>
</evidence>
<comment type="caution">
    <text evidence="1">The sequence shown here is derived from an EMBL/GenBank/DDBJ whole genome shotgun (WGS) entry which is preliminary data.</text>
</comment>
<evidence type="ECO:0000313" key="1">
    <source>
        <dbReference type="EMBL" id="GAA3921140.1"/>
    </source>
</evidence>